<dbReference type="PANTHER" id="PTHR30561">
    <property type="entry name" value="SMR FAMILY PROTON-DEPENDENT DRUG EFFLUX TRANSPORTER SUGE"/>
    <property type="match status" value="1"/>
</dbReference>
<accession>A0A3E0W9H1</accession>
<dbReference type="PANTHER" id="PTHR30561:SF1">
    <property type="entry name" value="MULTIDRUG TRANSPORTER EMRE"/>
    <property type="match status" value="1"/>
</dbReference>
<evidence type="ECO:0000256" key="2">
    <source>
        <dbReference type="ARBA" id="ARBA00022448"/>
    </source>
</evidence>
<dbReference type="AlphaFoldDB" id="A0A3E0W9H1"/>
<feature type="transmembrane region" description="Helical" evidence="8">
    <location>
        <begin position="62"/>
        <end position="84"/>
    </location>
</feature>
<keyword evidence="3" id="KW-1003">Cell membrane</keyword>
<keyword evidence="2" id="KW-0813">Transport</keyword>
<dbReference type="EMBL" id="NBXE01000035">
    <property type="protein sequence ID" value="RFA24907.1"/>
    <property type="molecule type" value="Genomic_DNA"/>
</dbReference>
<dbReference type="InterPro" id="IPR000390">
    <property type="entry name" value="Small_drug/metabolite_transptr"/>
</dbReference>
<dbReference type="Pfam" id="PF00893">
    <property type="entry name" value="Multi_Drug_Res"/>
    <property type="match status" value="1"/>
</dbReference>
<dbReference type="SUPFAM" id="SSF103481">
    <property type="entry name" value="Multidrug resistance efflux transporter EmrE"/>
    <property type="match status" value="1"/>
</dbReference>
<protein>
    <submittedName>
        <fullName evidence="9">QacE family quaternary ammonium compound efflux SMR transporter</fullName>
    </submittedName>
</protein>
<evidence type="ECO:0000256" key="3">
    <source>
        <dbReference type="ARBA" id="ARBA00022475"/>
    </source>
</evidence>
<dbReference type="Proteomes" id="UP000257080">
    <property type="component" value="Unassembled WGS sequence"/>
</dbReference>
<evidence type="ECO:0000256" key="8">
    <source>
        <dbReference type="SAM" id="Phobius"/>
    </source>
</evidence>
<keyword evidence="6 8" id="KW-0472">Membrane</keyword>
<dbReference type="Gene3D" id="1.10.3730.20">
    <property type="match status" value="1"/>
</dbReference>
<dbReference type="GO" id="GO:0015199">
    <property type="term" value="F:amino-acid betaine transmembrane transporter activity"/>
    <property type="evidence" value="ECO:0007669"/>
    <property type="project" value="TreeGrafter"/>
</dbReference>
<keyword evidence="5 8" id="KW-1133">Transmembrane helix</keyword>
<dbReference type="InterPro" id="IPR045324">
    <property type="entry name" value="Small_multidrug_res"/>
</dbReference>
<comment type="similarity">
    <text evidence="7">Belongs to the drug/metabolite transporter (DMT) superfamily. Small multidrug resistance (SMR) (TC 2.A.7.1) family.</text>
</comment>
<dbReference type="GO" id="GO:0005886">
    <property type="term" value="C:plasma membrane"/>
    <property type="evidence" value="ECO:0007669"/>
    <property type="project" value="UniProtKB-SubCell"/>
</dbReference>
<evidence type="ECO:0000256" key="7">
    <source>
        <dbReference type="RuleBase" id="RU003942"/>
    </source>
</evidence>
<evidence type="ECO:0000313" key="9">
    <source>
        <dbReference type="EMBL" id="RFA24907.1"/>
    </source>
</evidence>
<gene>
    <name evidence="9" type="ORF">B7R25_15200</name>
</gene>
<comment type="caution">
    <text evidence="9">The sequence shown here is derived from an EMBL/GenBank/DDBJ whole genome shotgun (WGS) entry which is preliminary data.</text>
</comment>
<reference evidence="9 10" key="1">
    <citation type="submission" date="2017-04" db="EMBL/GenBank/DDBJ databases">
        <title>Comparative genome analysis of Subtercola boreus.</title>
        <authorList>
            <person name="Cho Y.-J."/>
            <person name="Cho A."/>
            <person name="Kim O.-S."/>
            <person name="Lee J.-I."/>
        </authorList>
    </citation>
    <scope>NUCLEOTIDE SEQUENCE [LARGE SCALE GENOMIC DNA]</scope>
    <source>
        <strain evidence="9 10">P28004</strain>
    </source>
</reference>
<name>A0A3E0W9H1_9MICO</name>
<dbReference type="GO" id="GO:0015297">
    <property type="term" value="F:antiporter activity"/>
    <property type="evidence" value="ECO:0007669"/>
    <property type="project" value="TreeGrafter"/>
</dbReference>
<dbReference type="OrthoDB" id="3175079at2"/>
<evidence type="ECO:0000256" key="4">
    <source>
        <dbReference type="ARBA" id="ARBA00022692"/>
    </source>
</evidence>
<evidence type="ECO:0000256" key="6">
    <source>
        <dbReference type="ARBA" id="ARBA00023136"/>
    </source>
</evidence>
<keyword evidence="4 7" id="KW-0812">Transmembrane</keyword>
<evidence type="ECO:0000256" key="5">
    <source>
        <dbReference type="ARBA" id="ARBA00022989"/>
    </source>
</evidence>
<dbReference type="GO" id="GO:0031460">
    <property type="term" value="P:glycine betaine transport"/>
    <property type="evidence" value="ECO:0007669"/>
    <property type="project" value="TreeGrafter"/>
</dbReference>
<sequence>MGYIFLALAIASEVVATTFLKFTSGEGATFANRWWAYIIVVVGYILSFVMLSFTLSRGVPLGIAYAIWAGAGVVLVTLISWLVFKEFLTVVQLIGIALVFGGVLLLELGGKHE</sequence>
<dbReference type="GO" id="GO:0015220">
    <property type="term" value="F:choline transmembrane transporter activity"/>
    <property type="evidence" value="ECO:0007669"/>
    <property type="project" value="TreeGrafter"/>
</dbReference>
<evidence type="ECO:0000313" key="10">
    <source>
        <dbReference type="Proteomes" id="UP000257080"/>
    </source>
</evidence>
<evidence type="ECO:0000256" key="1">
    <source>
        <dbReference type="ARBA" id="ARBA00004651"/>
    </source>
</evidence>
<feature type="transmembrane region" description="Helical" evidence="8">
    <location>
        <begin position="35"/>
        <end position="55"/>
    </location>
</feature>
<feature type="transmembrane region" description="Helical" evidence="8">
    <location>
        <begin position="90"/>
        <end position="108"/>
    </location>
</feature>
<organism evidence="9 10">
    <name type="scientific">Subtercola boreus</name>
    <dbReference type="NCBI Taxonomy" id="120213"/>
    <lineage>
        <taxon>Bacteria</taxon>
        <taxon>Bacillati</taxon>
        <taxon>Actinomycetota</taxon>
        <taxon>Actinomycetes</taxon>
        <taxon>Micrococcales</taxon>
        <taxon>Microbacteriaceae</taxon>
        <taxon>Subtercola</taxon>
    </lineage>
</organism>
<comment type="subcellular location">
    <subcellularLocation>
        <location evidence="1 7">Cell membrane</location>
        <topology evidence="1 7">Multi-pass membrane protein</topology>
    </subcellularLocation>
</comment>
<dbReference type="RefSeq" id="WP_116419810.1">
    <property type="nucleotide sequence ID" value="NZ_NBXC01000030.1"/>
</dbReference>
<proteinExistence type="inferred from homology"/>
<dbReference type="InterPro" id="IPR037185">
    <property type="entry name" value="EmrE-like"/>
</dbReference>